<gene>
    <name evidence="6" type="ORF">HY912_00840</name>
</gene>
<dbReference type="PANTHER" id="PTHR43685:SF5">
    <property type="entry name" value="GLYCOSYLTRANSFERASE EPSE-RELATED"/>
    <property type="match status" value="1"/>
</dbReference>
<dbReference type="GO" id="GO:0016757">
    <property type="term" value="F:glycosyltransferase activity"/>
    <property type="evidence" value="ECO:0007669"/>
    <property type="project" value="UniProtKB-KW"/>
</dbReference>
<keyword evidence="3" id="KW-0808">Transferase</keyword>
<proteinExistence type="inferred from homology"/>
<name>A0A9D6UZK0_9BACT</name>
<reference evidence="6" key="1">
    <citation type="submission" date="2020-07" db="EMBL/GenBank/DDBJ databases">
        <title>Huge and variable diversity of episymbiotic CPR bacteria and DPANN archaea in groundwater ecosystems.</title>
        <authorList>
            <person name="He C.Y."/>
            <person name="Keren R."/>
            <person name="Whittaker M."/>
            <person name="Farag I.F."/>
            <person name="Doudna J."/>
            <person name="Cate J.H.D."/>
            <person name="Banfield J.F."/>
        </authorList>
    </citation>
    <scope>NUCLEOTIDE SEQUENCE</scope>
    <source>
        <strain evidence="6">NC_groundwater_1664_Pr3_B-0.1um_52_9</strain>
    </source>
</reference>
<keyword evidence="4" id="KW-0812">Transmembrane</keyword>
<accession>A0A9D6UZK0</accession>
<dbReference type="InterPro" id="IPR050834">
    <property type="entry name" value="Glycosyltransf_2"/>
</dbReference>
<comment type="caution">
    <text evidence="6">The sequence shown here is derived from an EMBL/GenBank/DDBJ whole genome shotgun (WGS) entry which is preliminary data.</text>
</comment>
<evidence type="ECO:0000256" key="1">
    <source>
        <dbReference type="ARBA" id="ARBA00006739"/>
    </source>
</evidence>
<evidence type="ECO:0000313" key="6">
    <source>
        <dbReference type="EMBL" id="MBI5248013.1"/>
    </source>
</evidence>
<dbReference type="Gene3D" id="3.90.550.10">
    <property type="entry name" value="Spore Coat Polysaccharide Biosynthesis Protein SpsA, Chain A"/>
    <property type="match status" value="1"/>
</dbReference>
<evidence type="ECO:0000256" key="4">
    <source>
        <dbReference type="SAM" id="Phobius"/>
    </source>
</evidence>
<protein>
    <submittedName>
        <fullName evidence="6">Glycosyltransferase</fullName>
    </submittedName>
</protein>
<feature type="domain" description="Glycosyltransferase 2-like" evidence="5">
    <location>
        <begin position="27"/>
        <end position="186"/>
    </location>
</feature>
<dbReference type="PANTHER" id="PTHR43685">
    <property type="entry name" value="GLYCOSYLTRANSFERASE"/>
    <property type="match status" value="1"/>
</dbReference>
<dbReference type="SUPFAM" id="SSF53448">
    <property type="entry name" value="Nucleotide-diphospho-sugar transferases"/>
    <property type="match status" value="1"/>
</dbReference>
<evidence type="ECO:0000256" key="3">
    <source>
        <dbReference type="ARBA" id="ARBA00022679"/>
    </source>
</evidence>
<organism evidence="6 7">
    <name type="scientific">Desulfomonile tiedjei</name>
    <dbReference type="NCBI Taxonomy" id="2358"/>
    <lineage>
        <taxon>Bacteria</taxon>
        <taxon>Pseudomonadati</taxon>
        <taxon>Thermodesulfobacteriota</taxon>
        <taxon>Desulfomonilia</taxon>
        <taxon>Desulfomonilales</taxon>
        <taxon>Desulfomonilaceae</taxon>
        <taxon>Desulfomonile</taxon>
    </lineage>
</organism>
<dbReference type="Pfam" id="PF00535">
    <property type="entry name" value="Glycos_transf_2"/>
    <property type="match status" value="1"/>
</dbReference>
<keyword evidence="4" id="KW-1133">Transmembrane helix</keyword>
<dbReference type="InterPro" id="IPR001173">
    <property type="entry name" value="Glyco_trans_2-like"/>
</dbReference>
<keyword evidence="4" id="KW-0472">Membrane</keyword>
<dbReference type="InterPro" id="IPR029044">
    <property type="entry name" value="Nucleotide-diphossugar_trans"/>
</dbReference>
<evidence type="ECO:0000313" key="7">
    <source>
        <dbReference type="Proteomes" id="UP000807825"/>
    </source>
</evidence>
<comment type="similarity">
    <text evidence="1">Belongs to the glycosyltransferase 2 family.</text>
</comment>
<keyword evidence="2" id="KW-0328">Glycosyltransferase</keyword>
<evidence type="ECO:0000256" key="2">
    <source>
        <dbReference type="ARBA" id="ARBA00022676"/>
    </source>
</evidence>
<dbReference type="Proteomes" id="UP000807825">
    <property type="component" value="Unassembled WGS sequence"/>
</dbReference>
<feature type="transmembrane region" description="Helical" evidence="4">
    <location>
        <begin position="334"/>
        <end position="352"/>
    </location>
</feature>
<sequence>MIIGDYSRHSKPRRGFREDDSATPLVSVVLPVFNEKAACLEKAVASILAQTFDAFELLVLDDGSDREETIHLLDSLPDRDKRIRLFRGPNTGVAAVLNKGLNLARGDLICRQDSDDWSEPDRIRIQFEFLRARPELAMVGSNIALHQEDAEFLWTTNMPQTPEEVKSTLPLGNPFCHGSVCFRRARAQEIGGYRLDLNGAEDYDLFWRMCEEWGGANLAQALYHLRRAGSSVSGAQATNVLVKFHMVQVLAKMRHNGEAEDLDLARALVNKDHARLKYLGQLKQADHLLLAGHYSKALRGYSSTFKNPCFSWLSVAKLLRSCLFIMVPAIRKHLFIILLIVLGNLAAYHYAYV</sequence>
<dbReference type="AlphaFoldDB" id="A0A9D6UZK0"/>
<dbReference type="EMBL" id="JACRDE010000027">
    <property type="protein sequence ID" value="MBI5248013.1"/>
    <property type="molecule type" value="Genomic_DNA"/>
</dbReference>
<evidence type="ECO:0000259" key="5">
    <source>
        <dbReference type="Pfam" id="PF00535"/>
    </source>
</evidence>